<proteinExistence type="predicted"/>
<organism evidence="1 2">
    <name type="scientific">Agrobacterium vitis</name>
    <name type="common">Rhizobium vitis</name>
    <dbReference type="NCBI Taxonomy" id="373"/>
    <lineage>
        <taxon>Bacteria</taxon>
        <taxon>Pseudomonadati</taxon>
        <taxon>Pseudomonadota</taxon>
        <taxon>Alphaproteobacteria</taxon>
        <taxon>Hyphomicrobiales</taxon>
        <taxon>Rhizobiaceae</taxon>
        <taxon>Rhizobium/Agrobacterium group</taxon>
        <taxon>Agrobacterium</taxon>
    </lineage>
</organism>
<accession>A0A368NNF3</accession>
<protein>
    <submittedName>
        <fullName evidence="1">Uncharacterized protein</fullName>
    </submittedName>
</protein>
<name>A0A368NNF3_AGRVI</name>
<evidence type="ECO:0000313" key="2">
    <source>
        <dbReference type="Proteomes" id="UP000436911"/>
    </source>
</evidence>
<dbReference type="AlphaFoldDB" id="A0A368NNF3"/>
<dbReference type="Proteomes" id="UP000436911">
    <property type="component" value="Unassembled WGS sequence"/>
</dbReference>
<gene>
    <name evidence="1" type="ORF">DXT89_07390</name>
</gene>
<reference evidence="1 2" key="1">
    <citation type="submission" date="2018-08" db="EMBL/GenBank/DDBJ databases">
        <title>Genome sequencing of Agrobacterium vitis strain ICMP 10754.</title>
        <authorList>
            <person name="Visnovsky S.B."/>
            <person name="Pitman A.R."/>
        </authorList>
    </citation>
    <scope>NUCLEOTIDE SEQUENCE [LARGE SCALE GENOMIC DNA]</scope>
    <source>
        <strain evidence="1 2">ICMP 10754</strain>
    </source>
</reference>
<comment type="caution">
    <text evidence="1">The sequence shown here is derived from an EMBL/GenBank/DDBJ whole genome shotgun (WGS) entry which is preliminary data.</text>
</comment>
<evidence type="ECO:0000313" key="1">
    <source>
        <dbReference type="EMBL" id="KAA3529552.1"/>
    </source>
</evidence>
<sequence>MRKQKPRAFLLFVESRKCSRSLFLRISGRKTAKHFCWKCFKAMPGPTLKPLPPAIPRSRPCGWWQPPAGSSERSWLA</sequence>
<dbReference type="EMBL" id="QUSG01000003">
    <property type="protein sequence ID" value="KAA3529552.1"/>
    <property type="molecule type" value="Genomic_DNA"/>
</dbReference>